<dbReference type="SUPFAM" id="SSF55874">
    <property type="entry name" value="ATPase domain of HSP90 chaperone/DNA topoisomerase II/histidine kinase"/>
    <property type="match status" value="1"/>
</dbReference>
<keyword evidence="12" id="KW-1185">Reference proteome</keyword>
<dbReference type="Gene3D" id="3.30.450.40">
    <property type="match status" value="1"/>
</dbReference>
<dbReference type="InterPro" id="IPR050482">
    <property type="entry name" value="Sensor_HK_TwoCompSys"/>
</dbReference>
<dbReference type="InterPro" id="IPR003594">
    <property type="entry name" value="HATPase_dom"/>
</dbReference>
<comment type="caution">
    <text evidence="11">The sequence shown here is derived from an EMBL/GenBank/DDBJ whole genome shotgun (WGS) entry which is preliminary data.</text>
</comment>
<keyword evidence="6" id="KW-1133">Transmembrane helix</keyword>
<dbReference type="Gene3D" id="3.30.565.10">
    <property type="entry name" value="Histidine kinase-like ATPase, C-terminal domain"/>
    <property type="match status" value="1"/>
</dbReference>
<dbReference type="GO" id="GO:0046983">
    <property type="term" value="F:protein dimerization activity"/>
    <property type="evidence" value="ECO:0007669"/>
    <property type="project" value="InterPro"/>
</dbReference>
<feature type="domain" description="GAF" evidence="9">
    <location>
        <begin position="183"/>
        <end position="327"/>
    </location>
</feature>
<comment type="subcellular location">
    <subcellularLocation>
        <location evidence="1">Cell membrane</location>
        <topology evidence="1">Multi-pass membrane protein</topology>
    </subcellularLocation>
</comment>
<keyword evidence="3" id="KW-0808">Transferase</keyword>
<dbReference type="Pfam" id="PF07730">
    <property type="entry name" value="HisKA_3"/>
    <property type="match status" value="1"/>
</dbReference>
<dbReference type="SUPFAM" id="SSF55781">
    <property type="entry name" value="GAF domain-like"/>
    <property type="match status" value="1"/>
</dbReference>
<evidence type="ECO:0000259" key="10">
    <source>
        <dbReference type="SMART" id="SM00387"/>
    </source>
</evidence>
<dbReference type="InterPro" id="IPR011712">
    <property type="entry name" value="Sig_transdc_His_kin_sub3_dim/P"/>
</dbReference>
<gene>
    <name evidence="11" type="ORF">CJ255_13340</name>
</gene>
<dbReference type="Pfam" id="PF02518">
    <property type="entry name" value="HATPase_c"/>
    <property type="match status" value="1"/>
</dbReference>
<proteinExistence type="predicted"/>
<evidence type="ECO:0000256" key="5">
    <source>
        <dbReference type="ARBA" id="ARBA00022777"/>
    </source>
</evidence>
<keyword evidence="8" id="KW-0472">Membrane</keyword>
<dbReference type="PANTHER" id="PTHR24421">
    <property type="entry name" value="NITRATE/NITRITE SENSOR PROTEIN NARX-RELATED"/>
    <property type="match status" value="1"/>
</dbReference>
<accession>A0A2A6RI29</accession>
<dbReference type="InterPro" id="IPR003018">
    <property type="entry name" value="GAF"/>
</dbReference>
<name>A0A2A6RI29_9CHLR</name>
<evidence type="ECO:0000256" key="4">
    <source>
        <dbReference type="ARBA" id="ARBA00022692"/>
    </source>
</evidence>
<dbReference type="SMART" id="SM00065">
    <property type="entry name" value="GAF"/>
    <property type="match status" value="1"/>
</dbReference>
<dbReference type="GO" id="GO:0005886">
    <property type="term" value="C:plasma membrane"/>
    <property type="evidence" value="ECO:0007669"/>
    <property type="project" value="UniProtKB-SubCell"/>
</dbReference>
<organism evidence="11 12">
    <name type="scientific">Candidatus Viridilinea mediisalina</name>
    <dbReference type="NCBI Taxonomy" id="2024553"/>
    <lineage>
        <taxon>Bacteria</taxon>
        <taxon>Bacillati</taxon>
        <taxon>Chloroflexota</taxon>
        <taxon>Chloroflexia</taxon>
        <taxon>Chloroflexales</taxon>
        <taxon>Chloroflexineae</taxon>
        <taxon>Oscillochloridaceae</taxon>
        <taxon>Candidatus Viridilinea</taxon>
    </lineage>
</organism>
<evidence type="ECO:0000256" key="1">
    <source>
        <dbReference type="ARBA" id="ARBA00004651"/>
    </source>
</evidence>
<keyword evidence="4" id="KW-0812">Transmembrane</keyword>
<dbReference type="InterPro" id="IPR036890">
    <property type="entry name" value="HATPase_C_sf"/>
</dbReference>
<evidence type="ECO:0000256" key="8">
    <source>
        <dbReference type="ARBA" id="ARBA00023136"/>
    </source>
</evidence>
<evidence type="ECO:0000256" key="7">
    <source>
        <dbReference type="ARBA" id="ARBA00023012"/>
    </source>
</evidence>
<protein>
    <submittedName>
        <fullName evidence="11">Histidine kinase</fullName>
    </submittedName>
</protein>
<evidence type="ECO:0000313" key="11">
    <source>
        <dbReference type="EMBL" id="PDW02539.1"/>
    </source>
</evidence>
<dbReference type="OrthoDB" id="9781904at2"/>
<dbReference type="SMART" id="SM00387">
    <property type="entry name" value="HATPase_c"/>
    <property type="match status" value="1"/>
</dbReference>
<dbReference type="EMBL" id="NQWI01000062">
    <property type="protein sequence ID" value="PDW02539.1"/>
    <property type="molecule type" value="Genomic_DNA"/>
</dbReference>
<keyword evidence="2" id="KW-1003">Cell membrane</keyword>
<feature type="domain" description="Histidine kinase/HSP90-like ATPase" evidence="10">
    <location>
        <begin position="447"/>
        <end position="544"/>
    </location>
</feature>
<dbReference type="Pfam" id="PF01590">
    <property type="entry name" value="GAF"/>
    <property type="match status" value="1"/>
</dbReference>
<evidence type="ECO:0000256" key="3">
    <source>
        <dbReference type="ARBA" id="ARBA00022679"/>
    </source>
</evidence>
<evidence type="ECO:0000256" key="6">
    <source>
        <dbReference type="ARBA" id="ARBA00022989"/>
    </source>
</evidence>
<evidence type="ECO:0000313" key="12">
    <source>
        <dbReference type="Proteomes" id="UP000220527"/>
    </source>
</evidence>
<keyword evidence="7" id="KW-0902">Two-component regulatory system</keyword>
<dbReference type="CDD" id="cd16917">
    <property type="entry name" value="HATPase_UhpB-NarQ-NarX-like"/>
    <property type="match status" value="1"/>
</dbReference>
<keyword evidence="5 11" id="KW-0418">Kinase</keyword>
<sequence length="544" mass="60498">MSPIAINQRQLETLSQLLIAGGHHGVSELLTASLERLVSFWPARAGALLYVTPYAEVVRLAFGPLEDEARTMIEQARQGFSRRANGSEPIVGSYSLDDGCALIELPLQSGGQGVGLLHLVIDAQEVQSRTEDGHHFDEDLLVLLVRAIGGEADKIAMLRRAERDLRELNLLYEIGQSLAVNLDLASLLTDIKLRAPKVVGAERCSIFILDNEAQELILEIPGEQRQYRMPADRGIAGWVVTHGVGQIVNDVEQDSRWYDAIGREAEFITRSILCVPMRLKERTIGAVQLLNTTDGRPFTEQDMQLLTTLAAQAAIAIENARLYQSLKQEHERLLAKEAEVRHTIARDLHDGPTQSIAAIAMNIEFIKKLFRAMPERVPDELDTLAELVNKTTHDIRTLLFELRPLGLETQGLLVTLQQYVARWRDPSGNGTRLRLEAPANIPHLPVDKEAAVFIILQEAINNARKHAQSDLITLYLYTEDDTFVASVRDRGRGFNLNAVESGYSVRGSFGLLNMKERARLIGADLRLRSEVGEGTTVELRIPLS</sequence>
<dbReference type="RefSeq" id="WP_097644603.1">
    <property type="nucleotide sequence ID" value="NZ_NQWI01000062.1"/>
</dbReference>
<dbReference type="AlphaFoldDB" id="A0A2A6RI29"/>
<dbReference type="Proteomes" id="UP000220527">
    <property type="component" value="Unassembled WGS sequence"/>
</dbReference>
<dbReference type="InterPro" id="IPR029016">
    <property type="entry name" value="GAF-like_dom_sf"/>
</dbReference>
<dbReference type="GO" id="GO:0000155">
    <property type="term" value="F:phosphorelay sensor kinase activity"/>
    <property type="evidence" value="ECO:0007669"/>
    <property type="project" value="InterPro"/>
</dbReference>
<dbReference type="Gene3D" id="1.20.5.1930">
    <property type="match status" value="1"/>
</dbReference>
<evidence type="ECO:0000259" key="9">
    <source>
        <dbReference type="SMART" id="SM00065"/>
    </source>
</evidence>
<reference evidence="12" key="1">
    <citation type="submission" date="2017-08" db="EMBL/GenBank/DDBJ databases">
        <authorList>
            <person name="Grouzdev D.S."/>
            <person name="Gaisin V.A."/>
            <person name="Rysina M.S."/>
            <person name="Gorlenko V.M."/>
        </authorList>
    </citation>
    <scope>NUCLEOTIDE SEQUENCE [LARGE SCALE GENOMIC DNA]</scope>
    <source>
        <strain evidence="12">Kir15-3F</strain>
    </source>
</reference>
<evidence type="ECO:0000256" key="2">
    <source>
        <dbReference type="ARBA" id="ARBA00022475"/>
    </source>
</evidence>
<dbReference type="PANTHER" id="PTHR24421:SF37">
    <property type="entry name" value="SENSOR HISTIDINE KINASE NARS"/>
    <property type="match status" value="1"/>
</dbReference>